<dbReference type="EMBL" id="VSRR010000857">
    <property type="protein sequence ID" value="MPC20306.1"/>
    <property type="molecule type" value="Genomic_DNA"/>
</dbReference>
<reference evidence="2 3" key="1">
    <citation type="submission" date="2019-05" db="EMBL/GenBank/DDBJ databases">
        <title>Another draft genome of Portunus trituberculatus and its Hox gene families provides insights of decapod evolution.</title>
        <authorList>
            <person name="Jeong J.-H."/>
            <person name="Song I."/>
            <person name="Kim S."/>
            <person name="Choi T."/>
            <person name="Kim D."/>
            <person name="Ryu S."/>
            <person name="Kim W."/>
        </authorList>
    </citation>
    <scope>NUCLEOTIDE SEQUENCE [LARGE SCALE GENOMIC DNA]</scope>
    <source>
        <tissue evidence="2">Muscle</tissue>
    </source>
</reference>
<proteinExistence type="predicted"/>
<name>A0A5B7DGR7_PORTR</name>
<sequence length="109" mass="11688">MLERGSCSNSSSEIMYFSGPRKPMASSTKSALDIFPNIDSGFECDAFLCQQVHSPLYHFLAQLHGGDAVLQQPSHAPNQLVQSQQQLPSCLSSLVGALALSSPAQKHGQ</sequence>
<dbReference type="AlphaFoldDB" id="A0A5B7DGR7"/>
<evidence type="ECO:0000313" key="2">
    <source>
        <dbReference type="EMBL" id="MPC20306.1"/>
    </source>
</evidence>
<protein>
    <submittedName>
        <fullName evidence="2">Uncharacterized protein</fullName>
    </submittedName>
</protein>
<gene>
    <name evidence="2" type="ORF">E2C01_013244</name>
</gene>
<dbReference type="Proteomes" id="UP000324222">
    <property type="component" value="Unassembled WGS sequence"/>
</dbReference>
<evidence type="ECO:0000256" key="1">
    <source>
        <dbReference type="SAM" id="MobiDB-lite"/>
    </source>
</evidence>
<organism evidence="2 3">
    <name type="scientific">Portunus trituberculatus</name>
    <name type="common">Swimming crab</name>
    <name type="synonym">Neptunus trituberculatus</name>
    <dbReference type="NCBI Taxonomy" id="210409"/>
    <lineage>
        <taxon>Eukaryota</taxon>
        <taxon>Metazoa</taxon>
        <taxon>Ecdysozoa</taxon>
        <taxon>Arthropoda</taxon>
        <taxon>Crustacea</taxon>
        <taxon>Multicrustacea</taxon>
        <taxon>Malacostraca</taxon>
        <taxon>Eumalacostraca</taxon>
        <taxon>Eucarida</taxon>
        <taxon>Decapoda</taxon>
        <taxon>Pleocyemata</taxon>
        <taxon>Brachyura</taxon>
        <taxon>Eubrachyura</taxon>
        <taxon>Portunoidea</taxon>
        <taxon>Portunidae</taxon>
        <taxon>Portuninae</taxon>
        <taxon>Portunus</taxon>
    </lineage>
</organism>
<keyword evidence="3" id="KW-1185">Reference proteome</keyword>
<comment type="caution">
    <text evidence="2">The sequence shown here is derived from an EMBL/GenBank/DDBJ whole genome shotgun (WGS) entry which is preliminary data.</text>
</comment>
<evidence type="ECO:0000313" key="3">
    <source>
        <dbReference type="Proteomes" id="UP000324222"/>
    </source>
</evidence>
<feature type="compositionally biased region" description="Polar residues" evidence="1">
    <location>
        <begin position="1"/>
        <end position="13"/>
    </location>
</feature>
<feature type="region of interest" description="Disordered" evidence="1">
    <location>
        <begin position="1"/>
        <end position="28"/>
    </location>
</feature>
<accession>A0A5B7DGR7</accession>